<comment type="similarity">
    <text evidence="2">Belongs to the peroxisomal membrane protein PXMP2/4 family.</text>
</comment>
<evidence type="ECO:0000313" key="7">
    <source>
        <dbReference type="EMBL" id="KAF9661781.1"/>
    </source>
</evidence>
<feature type="region of interest" description="Disordered" evidence="6">
    <location>
        <begin position="55"/>
        <end position="106"/>
    </location>
</feature>
<dbReference type="PANTHER" id="PTHR11266">
    <property type="entry name" value="PEROXISOMAL MEMBRANE PROTEIN 2, PXMP2 MPV17"/>
    <property type="match status" value="1"/>
</dbReference>
<dbReference type="GO" id="GO:0016020">
    <property type="term" value="C:membrane"/>
    <property type="evidence" value="ECO:0007669"/>
    <property type="project" value="UniProtKB-SubCell"/>
</dbReference>
<dbReference type="AlphaFoldDB" id="A0A835J2S7"/>
<keyword evidence="8" id="KW-1185">Reference proteome</keyword>
<dbReference type="PANTHER" id="PTHR11266:SF109">
    <property type="entry name" value="PEROXISOMAL MEMBRANE 22 KDA (MPV17_PMP22) FAMILY PROTEIN"/>
    <property type="match status" value="1"/>
</dbReference>
<evidence type="ECO:0008006" key="9">
    <source>
        <dbReference type="Google" id="ProtNLM"/>
    </source>
</evidence>
<dbReference type="InterPro" id="IPR007248">
    <property type="entry name" value="Mpv17_PMP22"/>
</dbReference>
<evidence type="ECO:0000256" key="1">
    <source>
        <dbReference type="ARBA" id="ARBA00004141"/>
    </source>
</evidence>
<gene>
    <name evidence="7" type="ORF">SADUNF_Sadunf19G0104300</name>
</gene>
<evidence type="ECO:0000256" key="2">
    <source>
        <dbReference type="ARBA" id="ARBA00006824"/>
    </source>
</evidence>
<feature type="compositionally biased region" description="Basic and acidic residues" evidence="6">
    <location>
        <begin position="59"/>
        <end position="73"/>
    </location>
</feature>
<comment type="caution">
    <text evidence="7">The sequence shown here is derived from an EMBL/GenBank/DDBJ whole genome shotgun (WGS) entry which is preliminary data.</text>
</comment>
<protein>
    <recommendedName>
        <fullName evidence="9">Peroxisomal membrane protein 2</fullName>
    </recommendedName>
</protein>
<evidence type="ECO:0000256" key="4">
    <source>
        <dbReference type="ARBA" id="ARBA00022989"/>
    </source>
</evidence>
<evidence type="ECO:0000256" key="5">
    <source>
        <dbReference type="ARBA" id="ARBA00023136"/>
    </source>
</evidence>
<accession>A0A835J2S7</accession>
<reference evidence="7 8" key="1">
    <citation type="submission" date="2020-10" db="EMBL/GenBank/DDBJ databases">
        <title>Plant Genome Project.</title>
        <authorList>
            <person name="Zhang R.-G."/>
        </authorList>
    </citation>
    <scope>NUCLEOTIDE SEQUENCE [LARGE SCALE GENOMIC DNA]</scope>
    <source>
        <strain evidence="7">FAFU-HL-1</strain>
        <tissue evidence="7">Leaf</tissue>
    </source>
</reference>
<name>A0A835J2S7_9ROSI</name>
<keyword evidence="5" id="KW-0472">Membrane</keyword>
<dbReference type="EMBL" id="JADGMS010000019">
    <property type="protein sequence ID" value="KAF9661781.1"/>
    <property type="molecule type" value="Genomic_DNA"/>
</dbReference>
<keyword evidence="3" id="KW-0812">Transmembrane</keyword>
<dbReference type="GO" id="GO:0005737">
    <property type="term" value="C:cytoplasm"/>
    <property type="evidence" value="ECO:0007669"/>
    <property type="project" value="TreeGrafter"/>
</dbReference>
<dbReference type="OrthoDB" id="430207at2759"/>
<evidence type="ECO:0000313" key="8">
    <source>
        <dbReference type="Proteomes" id="UP000657918"/>
    </source>
</evidence>
<dbReference type="Proteomes" id="UP000657918">
    <property type="component" value="Unassembled WGS sequence"/>
</dbReference>
<feature type="compositionally biased region" description="Low complexity" evidence="6">
    <location>
        <begin position="89"/>
        <end position="99"/>
    </location>
</feature>
<organism evidence="7 8">
    <name type="scientific">Salix dunnii</name>
    <dbReference type="NCBI Taxonomy" id="1413687"/>
    <lineage>
        <taxon>Eukaryota</taxon>
        <taxon>Viridiplantae</taxon>
        <taxon>Streptophyta</taxon>
        <taxon>Embryophyta</taxon>
        <taxon>Tracheophyta</taxon>
        <taxon>Spermatophyta</taxon>
        <taxon>Magnoliopsida</taxon>
        <taxon>eudicotyledons</taxon>
        <taxon>Gunneridae</taxon>
        <taxon>Pentapetalae</taxon>
        <taxon>rosids</taxon>
        <taxon>fabids</taxon>
        <taxon>Malpighiales</taxon>
        <taxon>Salicaceae</taxon>
        <taxon>Saliceae</taxon>
        <taxon>Salix</taxon>
    </lineage>
</organism>
<proteinExistence type="inferred from homology"/>
<keyword evidence="4" id="KW-1133">Transmembrane helix</keyword>
<comment type="subcellular location">
    <subcellularLocation>
        <location evidence="1">Membrane</location>
        <topology evidence="1">Multi-pass membrane protein</topology>
    </subcellularLocation>
</comment>
<evidence type="ECO:0000256" key="6">
    <source>
        <dbReference type="SAM" id="MobiDB-lite"/>
    </source>
</evidence>
<dbReference type="Pfam" id="PF04117">
    <property type="entry name" value="Mpv17_PMP22"/>
    <property type="match status" value="1"/>
</dbReference>
<sequence>MATPLTFHHKFYSPTKTHKTYSSSTLLLPSTKLLTKSNPSKNTILSAKKTRTLTTGSLKGDKKVVPVKDKPSNDKNNPLFVNGSKDSDLLPSSSSSSNVESDDDEDRMTSRAINATIVLGFGTLAVSRLLTIDYDYWHGWTLYEILRYLPEHNWIAYEQALKANPVLAKMAISGVVYSIGDWIAQCYQGKPIFEFDRTRMFRSGLVGFTLHGSLSHYYYQFCEALFPFEDWWVVPAKVAFDQTVWAAVWNSIYYVALGLLRFESLDNIYRELKATFWLLLTAGWKLWPFAHLITYGVIPLEQRLLWVDCVELIWVTILSTYSNEKSEARISDATLEANSSPSGSADEEVQNTEAASCKYSNKVVTPGPSKDLYNSRKLLQWEKLPHKLCPHNSLKNHSFKN</sequence>
<evidence type="ECO:0000256" key="3">
    <source>
        <dbReference type="ARBA" id="ARBA00022692"/>
    </source>
</evidence>